<dbReference type="STRING" id="7897.ENSLACP00000002648"/>
<feature type="domain" description="CREG-like beta-barrel" evidence="1">
    <location>
        <begin position="1"/>
        <end position="92"/>
    </location>
</feature>
<dbReference type="HOGENOM" id="CLU_083635_4_0_1"/>
<evidence type="ECO:0000313" key="3">
    <source>
        <dbReference type="Proteomes" id="UP000008672"/>
    </source>
</evidence>
<dbReference type="AlphaFoldDB" id="H2ZZ27"/>
<sequence length="93" mass="10610">MTLSLAATDYCRKKGYDPEDPLCAHVIFSGTMLKVNGTEAAFAKNALFSRHPEMVNWPASHNWFFMKLNITNIWVLDYFGGVKIVTPEEYYSV</sequence>
<evidence type="ECO:0000313" key="2">
    <source>
        <dbReference type="Ensembl" id="ENSLACP00000002648.1"/>
    </source>
</evidence>
<keyword evidence="3" id="KW-1185">Reference proteome</keyword>
<dbReference type="Gene3D" id="2.30.110.10">
    <property type="entry name" value="Electron Transport, Fmn-binding Protein, Chain A"/>
    <property type="match status" value="1"/>
</dbReference>
<dbReference type="PANTHER" id="PTHR13343:SF21">
    <property type="entry name" value="PROTEIN CREG1"/>
    <property type="match status" value="1"/>
</dbReference>
<dbReference type="InterPro" id="IPR012349">
    <property type="entry name" value="Split_barrel_FMN-bd"/>
</dbReference>
<protein>
    <submittedName>
        <fullName evidence="2">Cellular repressor of E1A-stimulated genes 1</fullName>
    </submittedName>
</protein>
<reference evidence="3" key="1">
    <citation type="submission" date="2011-08" db="EMBL/GenBank/DDBJ databases">
        <title>The draft genome of Latimeria chalumnae.</title>
        <authorList>
            <person name="Di Palma F."/>
            <person name="Alfoldi J."/>
            <person name="Johnson J."/>
            <person name="Berlin A."/>
            <person name="Gnerre S."/>
            <person name="Jaffe D."/>
            <person name="MacCallum I."/>
            <person name="Young S."/>
            <person name="Walker B.J."/>
            <person name="Lander E."/>
            <person name="Lindblad-Toh K."/>
        </authorList>
    </citation>
    <scope>NUCLEOTIDE SEQUENCE [LARGE SCALE GENOMIC DNA]</scope>
    <source>
        <strain evidence="3">Wild caught</strain>
    </source>
</reference>
<dbReference type="InterPro" id="IPR055343">
    <property type="entry name" value="CREG_beta-barrel"/>
</dbReference>
<dbReference type="eggNOG" id="KOG3374">
    <property type="taxonomic scope" value="Eukaryota"/>
</dbReference>
<gene>
    <name evidence="2" type="primary">CREG1</name>
</gene>
<dbReference type="SUPFAM" id="SSF50475">
    <property type="entry name" value="FMN-binding split barrel"/>
    <property type="match status" value="1"/>
</dbReference>
<dbReference type="GeneTree" id="ENSGT00390000005914"/>
<name>H2ZZ27_LATCH</name>
<evidence type="ECO:0000259" key="1">
    <source>
        <dbReference type="Pfam" id="PF13883"/>
    </source>
</evidence>
<dbReference type="Pfam" id="PF13883">
    <property type="entry name" value="CREG_beta-barrel"/>
    <property type="match status" value="1"/>
</dbReference>
<dbReference type="Proteomes" id="UP000008672">
    <property type="component" value="Unassembled WGS sequence"/>
</dbReference>
<dbReference type="Bgee" id="ENSLACG00000002369">
    <property type="expression patterns" value="Expressed in pelvic fin and 6 other cell types or tissues"/>
</dbReference>
<dbReference type="GO" id="GO:0005737">
    <property type="term" value="C:cytoplasm"/>
    <property type="evidence" value="ECO:0007669"/>
    <property type="project" value="UniProtKB-ARBA"/>
</dbReference>
<organism evidence="2 3">
    <name type="scientific">Latimeria chalumnae</name>
    <name type="common">Coelacanth</name>
    <dbReference type="NCBI Taxonomy" id="7897"/>
    <lineage>
        <taxon>Eukaryota</taxon>
        <taxon>Metazoa</taxon>
        <taxon>Chordata</taxon>
        <taxon>Craniata</taxon>
        <taxon>Vertebrata</taxon>
        <taxon>Euteleostomi</taxon>
        <taxon>Coelacanthiformes</taxon>
        <taxon>Coelacanthidae</taxon>
        <taxon>Latimeria</taxon>
    </lineage>
</organism>
<accession>H2ZZ27</accession>
<reference evidence="2" key="3">
    <citation type="submission" date="2025-09" db="UniProtKB">
        <authorList>
            <consortium name="Ensembl"/>
        </authorList>
    </citation>
    <scope>IDENTIFICATION</scope>
</reference>
<dbReference type="PANTHER" id="PTHR13343">
    <property type="entry name" value="CREG1 PROTEIN"/>
    <property type="match status" value="1"/>
</dbReference>
<dbReference type="GO" id="GO:0005615">
    <property type="term" value="C:extracellular space"/>
    <property type="evidence" value="ECO:0007669"/>
    <property type="project" value="TreeGrafter"/>
</dbReference>
<dbReference type="EMBL" id="AFYH01213823">
    <property type="status" value="NOT_ANNOTATED_CDS"/>
    <property type="molecule type" value="Genomic_DNA"/>
</dbReference>
<proteinExistence type="predicted"/>
<reference evidence="2" key="2">
    <citation type="submission" date="2025-08" db="UniProtKB">
        <authorList>
            <consortium name="Ensembl"/>
        </authorList>
    </citation>
    <scope>IDENTIFICATION</scope>
</reference>
<dbReference type="OMA" id="NVWVLDY"/>
<dbReference type="Ensembl" id="ENSLACT00000002669.1">
    <property type="protein sequence ID" value="ENSLACP00000002648.1"/>
    <property type="gene ID" value="ENSLACG00000002369.1"/>
</dbReference>
<dbReference type="InParanoid" id="H2ZZ27"/>